<dbReference type="OrthoDB" id="9815193at2"/>
<dbReference type="KEGG" id="noj:EJ995_08510"/>
<dbReference type="AlphaFoldDB" id="A0A3S9MYE9"/>
<dbReference type="GO" id="GO:0004386">
    <property type="term" value="F:helicase activity"/>
    <property type="evidence" value="ECO:0007669"/>
    <property type="project" value="UniProtKB-KW"/>
</dbReference>
<name>A0A3S9MYE9_9FLAO</name>
<protein>
    <submittedName>
        <fullName evidence="1">RNA helicase</fullName>
    </submittedName>
</protein>
<dbReference type="Proteomes" id="UP000279600">
    <property type="component" value="Chromosome"/>
</dbReference>
<organism evidence="1 2">
    <name type="scientific">Nonlabens ponticola</name>
    <dbReference type="NCBI Taxonomy" id="2496866"/>
    <lineage>
        <taxon>Bacteria</taxon>
        <taxon>Pseudomonadati</taxon>
        <taxon>Bacteroidota</taxon>
        <taxon>Flavobacteriia</taxon>
        <taxon>Flavobacteriales</taxon>
        <taxon>Flavobacteriaceae</taxon>
        <taxon>Nonlabens</taxon>
    </lineage>
</organism>
<dbReference type="EMBL" id="CP034549">
    <property type="protein sequence ID" value="AZQ44275.1"/>
    <property type="molecule type" value="Genomic_DNA"/>
</dbReference>
<evidence type="ECO:0000313" key="2">
    <source>
        <dbReference type="Proteomes" id="UP000279600"/>
    </source>
</evidence>
<keyword evidence="1" id="KW-0547">Nucleotide-binding</keyword>
<evidence type="ECO:0000313" key="1">
    <source>
        <dbReference type="EMBL" id="AZQ44275.1"/>
    </source>
</evidence>
<dbReference type="Gene3D" id="3.40.50.450">
    <property type="match status" value="1"/>
</dbReference>
<keyword evidence="1" id="KW-0067">ATP-binding</keyword>
<dbReference type="RefSeq" id="WP_126447555.1">
    <property type="nucleotide sequence ID" value="NZ_CP034549.1"/>
</dbReference>
<sequence length="287" mass="33442">MPEKKEAVKKEVLKKQQKKCGIIMPIASHPEYSKEHWKEVLSILVDTVKQTEFEPRLVSDDVAIGLIHERIVNNIYNDEIVICDVSSKNPNVMFELGLRLAFDKPTIIIKDEKTGYSFDTGVIEHLNYPSSLRFNKIVEFKSELVKRINATYDKAKSEANYSPFLKSFGKTIVPAKINQTEIAESKYILSKLDNLSKELMLMRLEQNGINEEVVQREISPLTRRMRTRKLVYEFLDKNSHLTYEDIKNGFVDIISEEVSNQSNFIPRKRDIILYIEKYFEIKSKEDK</sequence>
<accession>A0A3S9MYE9</accession>
<keyword evidence="2" id="KW-1185">Reference proteome</keyword>
<keyword evidence="1" id="KW-0347">Helicase</keyword>
<proteinExistence type="predicted"/>
<reference evidence="1 2" key="1">
    <citation type="submission" date="2018-12" db="EMBL/GenBank/DDBJ databases">
        <title>Complete genome of Nonlabens sp. MJ115.</title>
        <authorList>
            <person name="Choi H.S."/>
            <person name="Jung J."/>
        </authorList>
    </citation>
    <scope>NUCLEOTIDE SEQUENCE [LARGE SCALE GENOMIC DNA]</scope>
    <source>
        <strain evidence="1 2">MJ115</strain>
    </source>
</reference>
<keyword evidence="1" id="KW-0378">Hydrolase</keyword>
<gene>
    <name evidence="1" type="ORF">EJ995_08510</name>
</gene>